<keyword evidence="5" id="KW-1185">Reference proteome</keyword>
<evidence type="ECO:0000313" key="4">
    <source>
        <dbReference type="EMBL" id="SHK56046.1"/>
    </source>
</evidence>
<dbReference type="RefSeq" id="WP_407691658.1">
    <property type="nucleotide sequence ID" value="NZ_CALGVN010000008.1"/>
</dbReference>
<dbReference type="PANTHER" id="PTHR30204:SF93">
    <property type="entry name" value="HTH MERR-TYPE DOMAIN-CONTAINING PROTEIN"/>
    <property type="match status" value="1"/>
</dbReference>
<name>A0A1M6TGT6_PSETH</name>
<dbReference type="AlphaFoldDB" id="A0A1M6TGT6"/>
<proteinExistence type="predicted"/>
<feature type="compositionally biased region" description="Pro residues" evidence="2">
    <location>
        <begin position="114"/>
        <end position="123"/>
    </location>
</feature>
<protein>
    <submittedName>
        <fullName evidence="4">DNA-binding transcriptional regulator, MerR family</fullName>
    </submittedName>
</protein>
<evidence type="ECO:0000313" key="5">
    <source>
        <dbReference type="Proteomes" id="UP000184363"/>
    </source>
</evidence>
<dbReference type="EMBL" id="FRAP01000008">
    <property type="protein sequence ID" value="SHK56046.1"/>
    <property type="molecule type" value="Genomic_DNA"/>
</dbReference>
<dbReference type="PANTHER" id="PTHR30204">
    <property type="entry name" value="REDOX-CYCLING DRUG-SENSING TRANSCRIPTIONAL ACTIVATOR SOXR"/>
    <property type="match status" value="1"/>
</dbReference>
<dbReference type="Pfam" id="PF13411">
    <property type="entry name" value="MerR_1"/>
    <property type="match status" value="1"/>
</dbReference>
<dbReference type="SMART" id="SM00422">
    <property type="entry name" value="HTH_MERR"/>
    <property type="match status" value="1"/>
</dbReference>
<dbReference type="InterPro" id="IPR000551">
    <property type="entry name" value="MerR-type_HTH_dom"/>
</dbReference>
<evidence type="ECO:0000256" key="2">
    <source>
        <dbReference type="SAM" id="MobiDB-lite"/>
    </source>
</evidence>
<evidence type="ECO:0000256" key="1">
    <source>
        <dbReference type="ARBA" id="ARBA00023125"/>
    </source>
</evidence>
<organism evidence="4 5">
    <name type="scientific">Pseudonocardia thermophila</name>
    <dbReference type="NCBI Taxonomy" id="1848"/>
    <lineage>
        <taxon>Bacteria</taxon>
        <taxon>Bacillati</taxon>
        <taxon>Actinomycetota</taxon>
        <taxon>Actinomycetes</taxon>
        <taxon>Pseudonocardiales</taxon>
        <taxon>Pseudonocardiaceae</taxon>
        <taxon>Pseudonocardia</taxon>
    </lineage>
</organism>
<sequence length="144" mass="15529">MPEGVGKLDDADYPALTMGQAAELLGVQPAFLRSLDAAGVLAPHRSPGGHRRYSRRQLALAQRMRELFDDGMTLDAAARIVELQDQLARERQDAQMIIDDLRSRLARVTAALQDPPPQYPPQQGPGGPDTQQPPSAPPSAPSVS</sequence>
<dbReference type="InterPro" id="IPR009061">
    <property type="entry name" value="DNA-bd_dom_put_sf"/>
</dbReference>
<dbReference type="STRING" id="1848.SAMN05443637_10827"/>
<dbReference type="InterPro" id="IPR047057">
    <property type="entry name" value="MerR_fam"/>
</dbReference>
<dbReference type="GO" id="GO:0003700">
    <property type="term" value="F:DNA-binding transcription factor activity"/>
    <property type="evidence" value="ECO:0007669"/>
    <property type="project" value="InterPro"/>
</dbReference>
<accession>A0A1M6TGT6</accession>
<reference evidence="4 5" key="1">
    <citation type="submission" date="2016-11" db="EMBL/GenBank/DDBJ databases">
        <authorList>
            <person name="Jaros S."/>
            <person name="Januszkiewicz K."/>
            <person name="Wedrychowicz H."/>
        </authorList>
    </citation>
    <scope>NUCLEOTIDE SEQUENCE [LARGE SCALE GENOMIC DNA]</scope>
    <source>
        <strain evidence="4 5">DSM 43832</strain>
    </source>
</reference>
<dbReference type="Proteomes" id="UP000184363">
    <property type="component" value="Unassembled WGS sequence"/>
</dbReference>
<dbReference type="Gene3D" id="1.10.1660.10">
    <property type="match status" value="1"/>
</dbReference>
<feature type="compositionally biased region" description="Pro residues" evidence="2">
    <location>
        <begin position="134"/>
        <end position="144"/>
    </location>
</feature>
<feature type="region of interest" description="Disordered" evidence="2">
    <location>
        <begin position="112"/>
        <end position="144"/>
    </location>
</feature>
<dbReference type="SUPFAM" id="SSF46955">
    <property type="entry name" value="Putative DNA-binding domain"/>
    <property type="match status" value="1"/>
</dbReference>
<feature type="domain" description="HTH merR-type" evidence="3">
    <location>
        <begin position="15"/>
        <end position="83"/>
    </location>
</feature>
<gene>
    <name evidence="4" type="ORF">SAMN05443637_10827</name>
</gene>
<dbReference type="PROSITE" id="PS50937">
    <property type="entry name" value="HTH_MERR_2"/>
    <property type="match status" value="1"/>
</dbReference>
<evidence type="ECO:0000259" key="3">
    <source>
        <dbReference type="PROSITE" id="PS50937"/>
    </source>
</evidence>
<dbReference type="GO" id="GO:0003677">
    <property type="term" value="F:DNA binding"/>
    <property type="evidence" value="ECO:0007669"/>
    <property type="project" value="UniProtKB-KW"/>
</dbReference>
<keyword evidence="1 4" id="KW-0238">DNA-binding</keyword>